<keyword evidence="12" id="KW-1003">Cell membrane</keyword>
<comment type="similarity">
    <text evidence="4">Belongs to the glycosyltransferase group 1 family. Glycosyltransferase 30 subfamily.</text>
</comment>
<dbReference type="GO" id="GO:0005886">
    <property type="term" value="C:plasma membrane"/>
    <property type="evidence" value="ECO:0007669"/>
    <property type="project" value="UniProtKB-SubCell"/>
</dbReference>
<dbReference type="InterPro" id="IPR007507">
    <property type="entry name" value="Glycos_transf_N"/>
</dbReference>
<dbReference type="EMBL" id="OBEL01000001">
    <property type="protein sequence ID" value="SNZ05856.1"/>
    <property type="molecule type" value="Genomic_DNA"/>
</dbReference>
<keyword evidence="15" id="KW-1185">Reference proteome</keyword>
<dbReference type="GO" id="GO:0009245">
    <property type="term" value="P:lipid A biosynthetic process"/>
    <property type="evidence" value="ECO:0007669"/>
    <property type="project" value="TreeGrafter"/>
</dbReference>
<dbReference type="Pfam" id="PF04413">
    <property type="entry name" value="Glycos_transf_N"/>
    <property type="match status" value="1"/>
</dbReference>
<comment type="pathway">
    <text evidence="3 12">Bacterial outer membrane biogenesis; LPS core biosynthesis.</text>
</comment>
<dbReference type="GO" id="GO:0043842">
    <property type="term" value="F:Kdo transferase activity"/>
    <property type="evidence" value="ECO:0007669"/>
    <property type="project" value="UniProtKB-EC"/>
</dbReference>
<evidence type="ECO:0000256" key="10">
    <source>
        <dbReference type="PIRSR" id="PIRSR639901-1"/>
    </source>
</evidence>
<evidence type="ECO:0000256" key="5">
    <source>
        <dbReference type="ARBA" id="ARBA00012621"/>
    </source>
</evidence>
<evidence type="ECO:0000313" key="14">
    <source>
        <dbReference type="EMBL" id="SNZ05856.1"/>
    </source>
</evidence>
<dbReference type="GO" id="GO:0009244">
    <property type="term" value="P:lipopolysaccharide core region biosynthetic process"/>
    <property type="evidence" value="ECO:0007669"/>
    <property type="project" value="UniProtKB-UniRule"/>
</dbReference>
<dbReference type="InterPro" id="IPR038107">
    <property type="entry name" value="Glycos_transf_N_sf"/>
</dbReference>
<dbReference type="PANTHER" id="PTHR42755">
    <property type="entry name" value="3-DEOXY-MANNO-OCTULOSONATE CYTIDYLYLTRANSFERASE"/>
    <property type="match status" value="1"/>
</dbReference>
<sequence length="440" mass="48876">MDMSGRMALSIYRAAGYAFRPLMPLLMAVRRSRGKEDGARRKERYGRAAQSRPEGPLVWVHAASVGETNAVLPLIHQITETGTSVLLTTGTVTSAAIAQKSLPQGAIHQFVPLDVAPYVSKFLDHWKPDLALFVESELWPTMMTEMNRRDIPLIIVNGRMSERSYRRWEKMPFAIEQMFGSVPLCLAQSEDDKERYQALGVQHVEVTGNLKFDAPPPSADIQELEKLHQSIGDRPVWIAASTHPGEEKLFAQAHKRMAMRIPGLLTILVPRHPDRGEELAGQIREIVPRTVLRTGEEPLQDSSEIYICDTLGELGLFYRLSRIAFVGGSLINHGGQNPIEPARLGCAILHGPNIQNFKDIYQALDTSGGGETISSERDLINTLSRLFSAPSEVHRRSELAKQALRPFSGALDSTMMALTPFLNPLKINAELNKASGMMQR</sequence>
<evidence type="ECO:0000256" key="2">
    <source>
        <dbReference type="ARBA" id="ARBA00004388"/>
    </source>
</evidence>
<comment type="subcellular location">
    <subcellularLocation>
        <location evidence="2">Cell inner membrane</location>
        <topology evidence="2">Single-pass membrane protein</topology>
        <orientation evidence="2">Cytoplasmic side</orientation>
    </subcellularLocation>
    <subcellularLocation>
        <location evidence="12">Cell membrane</location>
    </subcellularLocation>
</comment>
<dbReference type="UniPathway" id="UPA00958"/>
<keyword evidence="12" id="KW-0448">Lipopolysaccharide biosynthesis</keyword>
<organism evidence="14 15">
    <name type="scientific">Cohaesibacter gelatinilyticus</name>
    <dbReference type="NCBI Taxonomy" id="372072"/>
    <lineage>
        <taxon>Bacteria</taxon>
        <taxon>Pseudomonadati</taxon>
        <taxon>Pseudomonadota</taxon>
        <taxon>Alphaproteobacteria</taxon>
        <taxon>Hyphomicrobiales</taxon>
        <taxon>Cohaesibacteraceae</taxon>
    </lineage>
</organism>
<evidence type="ECO:0000256" key="9">
    <source>
        <dbReference type="ARBA" id="ARBA00049183"/>
    </source>
</evidence>
<dbReference type="EC" id="2.4.99.12" evidence="5 12"/>
<feature type="domain" description="3-deoxy-D-manno-octulosonic-acid transferase N-terminal" evidence="13">
    <location>
        <begin position="40"/>
        <end position="214"/>
    </location>
</feature>
<evidence type="ECO:0000256" key="11">
    <source>
        <dbReference type="PIRSR" id="PIRSR639901-2"/>
    </source>
</evidence>
<evidence type="ECO:0000256" key="7">
    <source>
        <dbReference type="ARBA" id="ARBA00022679"/>
    </source>
</evidence>
<dbReference type="Gene3D" id="3.40.50.11720">
    <property type="entry name" value="3-Deoxy-D-manno-octulosonic-acid transferase, N-terminal domain"/>
    <property type="match status" value="1"/>
</dbReference>
<keyword evidence="7 12" id="KW-0808">Transferase</keyword>
<feature type="site" description="Transition state stabilizer" evidence="11">
    <location>
        <position position="211"/>
    </location>
</feature>
<evidence type="ECO:0000256" key="8">
    <source>
        <dbReference type="ARBA" id="ARBA00031445"/>
    </source>
</evidence>
<evidence type="ECO:0000256" key="6">
    <source>
        <dbReference type="ARBA" id="ARBA00019077"/>
    </source>
</evidence>
<keyword evidence="12" id="KW-0472">Membrane</keyword>
<dbReference type="Proteomes" id="UP000219439">
    <property type="component" value="Unassembled WGS sequence"/>
</dbReference>
<comment type="function">
    <text evidence="1 12">Involved in lipopolysaccharide (LPS) biosynthesis. Catalyzes the transfer of 3-deoxy-D-manno-octulosonate (Kdo) residue(s) from CMP-Kdo to lipid IV(A), the tetraacyldisaccharide-1,4'-bisphosphate precursor of lipid A.</text>
</comment>
<evidence type="ECO:0000256" key="1">
    <source>
        <dbReference type="ARBA" id="ARBA00003394"/>
    </source>
</evidence>
<comment type="catalytic activity">
    <reaction evidence="9 12">
        <text>lipid IVA (E. coli) + CMP-3-deoxy-beta-D-manno-octulosonate = alpha-Kdo-(2-&gt;6)-lipid IVA (E. coli) + CMP + H(+)</text>
        <dbReference type="Rhea" id="RHEA:28066"/>
        <dbReference type="ChEBI" id="CHEBI:15378"/>
        <dbReference type="ChEBI" id="CHEBI:58603"/>
        <dbReference type="ChEBI" id="CHEBI:60364"/>
        <dbReference type="ChEBI" id="CHEBI:60377"/>
        <dbReference type="ChEBI" id="CHEBI:85987"/>
        <dbReference type="EC" id="2.4.99.12"/>
    </reaction>
</comment>
<dbReference type="RefSeq" id="WP_244579987.1">
    <property type="nucleotide sequence ID" value="NZ_OBEL01000001.1"/>
</dbReference>
<proteinExistence type="inferred from homology"/>
<evidence type="ECO:0000313" key="15">
    <source>
        <dbReference type="Proteomes" id="UP000219439"/>
    </source>
</evidence>
<dbReference type="AlphaFoldDB" id="A0A285ND56"/>
<protein>
    <recommendedName>
        <fullName evidence="6 12">3-deoxy-D-manno-octulosonic acid transferase</fullName>
        <shortName evidence="12">Kdo transferase</shortName>
        <ecNumber evidence="5 12">2.4.99.12</ecNumber>
    </recommendedName>
    <alternativeName>
        <fullName evidence="8 12">Lipid IV(A) 3-deoxy-D-manno-octulosonic acid transferase</fullName>
    </alternativeName>
</protein>
<evidence type="ECO:0000259" key="13">
    <source>
        <dbReference type="Pfam" id="PF04413"/>
    </source>
</evidence>
<dbReference type="InterPro" id="IPR039901">
    <property type="entry name" value="Kdotransferase"/>
</dbReference>
<feature type="active site" description="Proton acceptor" evidence="10">
    <location>
        <position position="67"/>
    </location>
</feature>
<evidence type="ECO:0000256" key="12">
    <source>
        <dbReference type="RuleBase" id="RU365103"/>
    </source>
</evidence>
<dbReference type="FunFam" id="3.40.50.11720:FF:000001">
    <property type="entry name" value="3-deoxy-D-manno-octulosonic acid transferase"/>
    <property type="match status" value="1"/>
</dbReference>
<feature type="site" description="Transition state stabilizer" evidence="11">
    <location>
        <position position="135"/>
    </location>
</feature>
<dbReference type="Gene3D" id="3.40.50.2000">
    <property type="entry name" value="Glycogen Phosphorylase B"/>
    <property type="match status" value="1"/>
</dbReference>
<gene>
    <name evidence="14" type="ORF">SAMN06265368_0223</name>
</gene>
<reference evidence="14 15" key="1">
    <citation type="submission" date="2017-09" db="EMBL/GenBank/DDBJ databases">
        <authorList>
            <person name="Ehlers B."/>
            <person name="Leendertz F.H."/>
        </authorList>
    </citation>
    <scope>NUCLEOTIDE SEQUENCE [LARGE SCALE GENOMIC DNA]</scope>
    <source>
        <strain evidence="14 15">DSM 18289</strain>
    </source>
</reference>
<name>A0A285ND56_9HYPH</name>
<dbReference type="PANTHER" id="PTHR42755:SF1">
    <property type="entry name" value="3-DEOXY-D-MANNO-OCTULOSONIC ACID TRANSFERASE, MITOCHONDRIAL-RELATED"/>
    <property type="match status" value="1"/>
</dbReference>
<evidence type="ECO:0000256" key="4">
    <source>
        <dbReference type="ARBA" id="ARBA00006380"/>
    </source>
</evidence>
<accession>A0A285ND56</accession>
<evidence type="ECO:0000256" key="3">
    <source>
        <dbReference type="ARBA" id="ARBA00004713"/>
    </source>
</evidence>
<dbReference type="FunFam" id="3.40.50.2000:FF:000032">
    <property type="entry name" value="3-deoxy-D-manno-octulosonic acid transferase"/>
    <property type="match status" value="1"/>
</dbReference>